<evidence type="ECO:0000313" key="1">
    <source>
        <dbReference type="EMBL" id="KAI3763392.1"/>
    </source>
</evidence>
<accession>A0ACB9EY97</accession>
<proteinExistence type="predicted"/>
<name>A0ACB9EY97_9ASTR</name>
<sequence length="355" mass="40480">MDNPSFSSTLLDQIYRSIDDQSTESIQSKFKSPKDCVEDDDCLMRKWMEIKKPVVGRRSAADLERRYERELFCLNSCSSSCDSCCGGGVSSSETESVYGVLIKPKPIRTSVYQRDEIIKPRILYGEETISKHEGKFVKTKSKALKIYSDLKKVKQPISPGGRLSAFLNSLFTTGNNKKRNTSSTIADGGYTEAVRRSHLDRKSKSANASTCSSASSFSRSCLSNTPSSRSKFNNGVKRSVRFYPVDEEETNLNSIKLDQISINKEVKLNLSDKNRNISRNLLNKYQKKVECEFNSKMNYEYEERFDDDRSDSSSDLFELDNLSVIGMQKYREELPVYETTQLDTNRLLMNYKSKN</sequence>
<evidence type="ECO:0000313" key="2">
    <source>
        <dbReference type="Proteomes" id="UP001056120"/>
    </source>
</evidence>
<dbReference type="Proteomes" id="UP001056120">
    <property type="component" value="Linkage Group LG17"/>
</dbReference>
<comment type="caution">
    <text evidence="1">The sequence shown here is derived from an EMBL/GenBank/DDBJ whole genome shotgun (WGS) entry which is preliminary data.</text>
</comment>
<keyword evidence="2" id="KW-1185">Reference proteome</keyword>
<reference evidence="1 2" key="2">
    <citation type="journal article" date="2022" name="Mol. Ecol. Resour.">
        <title>The genomes of chicory, endive, great burdock and yacon provide insights into Asteraceae paleo-polyploidization history and plant inulin production.</title>
        <authorList>
            <person name="Fan W."/>
            <person name="Wang S."/>
            <person name="Wang H."/>
            <person name="Wang A."/>
            <person name="Jiang F."/>
            <person name="Liu H."/>
            <person name="Zhao H."/>
            <person name="Xu D."/>
            <person name="Zhang Y."/>
        </authorList>
    </citation>
    <scope>NUCLEOTIDE SEQUENCE [LARGE SCALE GENOMIC DNA]</scope>
    <source>
        <strain evidence="2">cv. Yunnan</strain>
        <tissue evidence="1">Leaves</tissue>
    </source>
</reference>
<reference evidence="2" key="1">
    <citation type="journal article" date="2022" name="Mol. Ecol. Resour.">
        <title>The genomes of chicory, endive, great burdock and yacon provide insights into Asteraceae palaeo-polyploidization history and plant inulin production.</title>
        <authorList>
            <person name="Fan W."/>
            <person name="Wang S."/>
            <person name="Wang H."/>
            <person name="Wang A."/>
            <person name="Jiang F."/>
            <person name="Liu H."/>
            <person name="Zhao H."/>
            <person name="Xu D."/>
            <person name="Zhang Y."/>
        </authorList>
    </citation>
    <scope>NUCLEOTIDE SEQUENCE [LARGE SCALE GENOMIC DNA]</scope>
    <source>
        <strain evidence="2">cv. Yunnan</strain>
    </source>
</reference>
<dbReference type="EMBL" id="CM042034">
    <property type="protein sequence ID" value="KAI3763392.1"/>
    <property type="molecule type" value="Genomic_DNA"/>
</dbReference>
<protein>
    <submittedName>
        <fullName evidence="1">Uncharacterized protein</fullName>
    </submittedName>
</protein>
<organism evidence="1 2">
    <name type="scientific">Smallanthus sonchifolius</name>
    <dbReference type="NCBI Taxonomy" id="185202"/>
    <lineage>
        <taxon>Eukaryota</taxon>
        <taxon>Viridiplantae</taxon>
        <taxon>Streptophyta</taxon>
        <taxon>Embryophyta</taxon>
        <taxon>Tracheophyta</taxon>
        <taxon>Spermatophyta</taxon>
        <taxon>Magnoliopsida</taxon>
        <taxon>eudicotyledons</taxon>
        <taxon>Gunneridae</taxon>
        <taxon>Pentapetalae</taxon>
        <taxon>asterids</taxon>
        <taxon>campanulids</taxon>
        <taxon>Asterales</taxon>
        <taxon>Asteraceae</taxon>
        <taxon>Asteroideae</taxon>
        <taxon>Heliantheae alliance</taxon>
        <taxon>Millerieae</taxon>
        <taxon>Smallanthus</taxon>
    </lineage>
</organism>
<gene>
    <name evidence="1" type="ORF">L1987_53849</name>
</gene>